<dbReference type="STRING" id="282301.A0A267GHL5"/>
<dbReference type="InterPro" id="IPR036397">
    <property type="entry name" value="RNaseH_sf"/>
</dbReference>
<comment type="caution">
    <text evidence="2">The sequence shown here is derived from an EMBL/GenBank/DDBJ whole genome shotgun (WGS) entry which is preliminary data.</text>
</comment>
<dbReference type="Proteomes" id="UP000215902">
    <property type="component" value="Unassembled WGS sequence"/>
</dbReference>
<protein>
    <recommendedName>
        <fullName evidence="1">Mos1 transposase HTH domain-containing protein</fullName>
    </recommendedName>
</protein>
<dbReference type="AlphaFoldDB" id="A0A267GHL5"/>
<dbReference type="PANTHER" id="PTHR46060">
    <property type="entry name" value="MARINER MOS1 TRANSPOSASE-LIKE PROTEIN"/>
    <property type="match status" value="1"/>
</dbReference>
<organism evidence="2 3">
    <name type="scientific">Macrostomum lignano</name>
    <dbReference type="NCBI Taxonomy" id="282301"/>
    <lineage>
        <taxon>Eukaryota</taxon>
        <taxon>Metazoa</taxon>
        <taxon>Spiralia</taxon>
        <taxon>Lophotrochozoa</taxon>
        <taxon>Platyhelminthes</taxon>
        <taxon>Rhabditophora</taxon>
        <taxon>Macrostomorpha</taxon>
        <taxon>Macrostomida</taxon>
        <taxon>Macrostomidae</taxon>
        <taxon>Macrostomum</taxon>
    </lineage>
</organism>
<accession>A0A267GHL5</accession>
<dbReference type="OrthoDB" id="10018757at2759"/>
<evidence type="ECO:0000313" key="3">
    <source>
        <dbReference type="Proteomes" id="UP000215902"/>
    </source>
</evidence>
<feature type="non-terminal residue" evidence="2">
    <location>
        <position position="1"/>
    </location>
</feature>
<dbReference type="Gene3D" id="3.30.420.10">
    <property type="entry name" value="Ribonuclease H-like superfamily/Ribonuclease H"/>
    <property type="match status" value="1"/>
</dbReference>
<keyword evidence="3" id="KW-1185">Reference proteome</keyword>
<dbReference type="EMBL" id="NIVC01000364">
    <property type="protein sequence ID" value="PAA84702.1"/>
    <property type="molecule type" value="Genomic_DNA"/>
</dbReference>
<evidence type="ECO:0000259" key="1">
    <source>
        <dbReference type="Pfam" id="PF17906"/>
    </source>
</evidence>
<dbReference type="InterPro" id="IPR052709">
    <property type="entry name" value="Transposase-MT_Hybrid"/>
</dbReference>
<evidence type="ECO:0000313" key="2">
    <source>
        <dbReference type="EMBL" id="PAA84702.1"/>
    </source>
</evidence>
<dbReference type="InterPro" id="IPR001888">
    <property type="entry name" value="Transposase_1"/>
</dbReference>
<dbReference type="PANTHER" id="PTHR46060:SF1">
    <property type="entry name" value="MARINER MOS1 TRANSPOSASE-LIKE PROTEIN"/>
    <property type="match status" value="1"/>
</dbReference>
<dbReference type="Pfam" id="PF17906">
    <property type="entry name" value="HTH_48"/>
    <property type="match status" value="1"/>
</dbReference>
<proteinExistence type="predicted"/>
<name>A0A267GHL5_9PLAT</name>
<reference evidence="2 3" key="1">
    <citation type="submission" date="2017-06" db="EMBL/GenBank/DDBJ databases">
        <title>A platform for efficient transgenesis in Macrostomum lignano, a flatworm model organism for stem cell research.</title>
        <authorList>
            <person name="Berezikov E."/>
        </authorList>
    </citation>
    <scope>NUCLEOTIDE SEQUENCE [LARGE SCALE GENOMIC DNA]</scope>
    <source>
        <strain evidence="2">DV1</strain>
        <tissue evidence="2">Whole organism</tissue>
    </source>
</reference>
<gene>
    <name evidence="2" type="ORF">BOX15_Mlig018546g1</name>
</gene>
<sequence length="357" mass="39995">HPMAFSQELKLEHRAVIKFLTLEGSKPAEIQSRMASVYADAAPSYATIKRWAAEFKRGRDSLEDDPRCGRPRTAVTADNIQRIQALVDSDQRVKVRELATDTGLSDPQVIEILHQHLHLSKVSARWIPRILTRDQKTARVQYSKLVLDSYDPDPANFLSCCVTGDETWIHHHDPESKQESKQWLPVGSPAPLKARTACSAGKIMLTVFWDAKGPLLLDFLPHKQTVTGAYYADLIARLREAIKENRRGMLSRGVVLLHDNAPAHTSRIAKAAVSVAGFREMPHPAYSPDLAPSDFHLFPHLKRALRGQRFDTDDALKDAATAWFEGCSVQFFQSGIEALRSRCHKCILVGGDYVEKS</sequence>
<feature type="domain" description="Mos1 transposase HTH" evidence="1">
    <location>
        <begin position="14"/>
        <end position="58"/>
    </location>
</feature>
<dbReference type="InterPro" id="IPR041426">
    <property type="entry name" value="Mos1_HTH"/>
</dbReference>
<dbReference type="Pfam" id="PF01359">
    <property type="entry name" value="Transposase_1"/>
    <property type="match status" value="1"/>
</dbReference>
<dbReference type="GO" id="GO:0003676">
    <property type="term" value="F:nucleic acid binding"/>
    <property type="evidence" value="ECO:0007669"/>
    <property type="project" value="InterPro"/>
</dbReference>